<dbReference type="GO" id="GO:0008270">
    <property type="term" value="F:zinc ion binding"/>
    <property type="evidence" value="ECO:0007669"/>
    <property type="project" value="UniProtKB-KW"/>
</dbReference>
<evidence type="ECO:0000313" key="6">
    <source>
        <dbReference type="EMBL" id="KAF6160094.1"/>
    </source>
</evidence>
<dbReference type="InterPro" id="IPR045134">
    <property type="entry name" value="UHRF1/2-like"/>
</dbReference>
<keyword evidence="1" id="KW-0479">Metal-binding</keyword>
<accession>A0A7J7MZ60</accession>
<dbReference type="PANTHER" id="PTHR14140:SF27">
    <property type="entry name" value="OS04G0289800 PROTEIN"/>
    <property type="match status" value="1"/>
</dbReference>
<dbReference type="GO" id="GO:0061630">
    <property type="term" value="F:ubiquitin protein ligase activity"/>
    <property type="evidence" value="ECO:0007669"/>
    <property type="project" value="TreeGrafter"/>
</dbReference>
<evidence type="ECO:0000256" key="3">
    <source>
        <dbReference type="ARBA" id="ARBA00022833"/>
    </source>
</evidence>
<evidence type="ECO:0000259" key="5">
    <source>
        <dbReference type="PROSITE" id="PS50089"/>
    </source>
</evidence>
<reference evidence="6 7" key="1">
    <citation type="journal article" date="2020" name="IScience">
        <title>Genome Sequencing of the Endangered Kingdonia uniflora (Circaeasteraceae, Ranunculales) Reveals Potential Mechanisms of Evolutionary Specialization.</title>
        <authorList>
            <person name="Sun Y."/>
            <person name="Deng T."/>
            <person name="Zhang A."/>
            <person name="Moore M.J."/>
            <person name="Landis J.B."/>
            <person name="Lin N."/>
            <person name="Zhang H."/>
            <person name="Zhang X."/>
            <person name="Huang J."/>
            <person name="Zhang X."/>
            <person name="Sun H."/>
            <person name="Wang H."/>
        </authorList>
    </citation>
    <scope>NUCLEOTIDE SEQUENCE [LARGE SCALE GENOMIC DNA]</scope>
    <source>
        <strain evidence="6">TB1705</strain>
        <tissue evidence="6">Leaf</tissue>
    </source>
</reference>
<dbReference type="SUPFAM" id="SSF57903">
    <property type="entry name" value="FYVE/PHD zinc finger"/>
    <property type="match status" value="1"/>
</dbReference>
<protein>
    <recommendedName>
        <fullName evidence="5">RING-type domain-containing protein</fullName>
    </recommendedName>
</protein>
<dbReference type="AlphaFoldDB" id="A0A7J7MZ60"/>
<sequence>MAQLPCDGDGICMLYKSKTAKEDTITCKTCVTPWHINCLTTTLLIDKWECPDCSPNPINIHKSAISTSSSSGELIATIRVIQNDKLLTEQEKAKRRQDLMSGGVASSSSGKSSNGDVFDGSFNCFFCMQLLDRPVTTPCGHNLCLKCFQKWTGQGKRTCVKCRGVIPSKMASQPRINSAIVVVIRMAKMSPISGLI</sequence>
<comment type="caution">
    <text evidence="6">The sequence shown here is derived from an EMBL/GenBank/DDBJ whole genome shotgun (WGS) entry which is preliminary data.</text>
</comment>
<dbReference type="Proteomes" id="UP000541444">
    <property type="component" value="Unassembled WGS sequence"/>
</dbReference>
<dbReference type="InterPro" id="IPR013083">
    <property type="entry name" value="Znf_RING/FYVE/PHD"/>
</dbReference>
<dbReference type="InterPro" id="IPR001841">
    <property type="entry name" value="Znf_RING"/>
</dbReference>
<feature type="domain" description="RING-type" evidence="5">
    <location>
        <begin position="124"/>
        <end position="163"/>
    </location>
</feature>
<organism evidence="6 7">
    <name type="scientific">Kingdonia uniflora</name>
    <dbReference type="NCBI Taxonomy" id="39325"/>
    <lineage>
        <taxon>Eukaryota</taxon>
        <taxon>Viridiplantae</taxon>
        <taxon>Streptophyta</taxon>
        <taxon>Embryophyta</taxon>
        <taxon>Tracheophyta</taxon>
        <taxon>Spermatophyta</taxon>
        <taxon>Magnoliopsida</taxon>
        <taxon>Ranunculales</taxon>
        <taxon>Circaeasteraceae</taxon>
        <taxon>Kingdonia</taxon>
    </lineage>
</organism>
<dbReference type="Gene3D" id="3.30.40.10">
    <property type="entry name" value="Zinc/RING finger domain, C3HC4 (zinc finger)"/>
    <property type="match status" value="2"/>
</dbReference>
<dbReference type="InterPro" id="IPR011011">
    <property type="entry name" value="Znf_FYVE_PHD"/>
</dbReference>
<evidence type="ECO:0000313" key="7">
    <source>
        <dbReference type="Proteomes" id="UP000541444"/>
    </source>
</evidence>
<dbReference type="GO" id="GO:0044027">
    <property type="term" value="P:negative regulation of gene expression via chromosomal CpG island methylation"/>
    <property type="evidence" value="ECO:0007669"/>
    <property type="project" value="TreeGrafter"/>
</dbReference>
<dbReference type="InterPro" id="IPR001965">
    <property type="entry name" value="Znf_PHD"/>
</dbReference>
<evidence type="ECO:0000256" key="2">
    <source>
        <dbReference type="ARBA" id="ARBA00022771"/>
    </source>
</evidence>
<dbReference type="SMART" id="SM00249">
    <property type="entry name" value="PHD"/>
    <property type="match status" value="1"/>
</dbReference>
<dbReference type="PANTHER" id="PTHR14140">
    <property type="entry name" value="E3 UBIQUITIN-PROTEIN LIGASE UHRF-RELATED"/>
    <property type="match status" value="1"/>
</dbReference>
<keyword evidence="3" id="KW-0862">Zinc</keyword>
<proteinExistence type="predicted"/>
<evidence type="ECO:0000256" key="1">
    <source>
        <dbReference type="ARBA" id="ARBA00022723"/>
    </source>
</evidence>
<dbReference type="EMBL" id="JACGCM010001173">
    <property type="protein sequence ID" value="KAF6160094.1"/>
    <property type="molecule type" value="Genomic_DNA"/>
</dbReference>
<keyword evidence="2 4" id="KW-0863">Zinc-finger</keyword>
<dbReference type="OrthoDB" id="1749006at2759"/>
<dbReference type="PROSITE" id="PS50089">
    <property type="entry name" value="ZF_RING_2"/>
    <property type="match status" value="1"/>
</dbReference>
<name>A0A7J7MZ60_9MAGN</name>
<dbReference type="SMART" id="SM00184">
    <property type="entry name" value="RING"/>
    <property type="match status" value="1"/>
</dbReference>
<keyword evidence="7" id="KW-1185">Reference proteome</keyword>
<dbReference type="Pfam" id="PF13920">
    <property type="entry name" value="zf-C3HC4_3"/>
    <property type="match status" value="1"/>
</dbReference>
<evidence type="ECO:0000256" key="4">
    <source>
        <dbReference type="PROSITE-ProRule" id="PRU00175"/>
    </source>
</evidence>
<gene>
    <name evidence="6" type="ORF">GIB67_018874</name>
</gene>
<dbReference type="GO" id="GO:0016567">
    <property type="term" value="P:protein ubiquitination"/>
    <property type="evidence" value="ECO:0007669"/>
    <property type="project" value="TreeGrafter"/>
</dbReference>
<dbReference type="SUPFAM" id="SSF57850">
    <property type="entry name" value="RING/U-box"/>
    <property type="match status" value="1"/>
</dbReference>